<feature type="non-terminal residue" evidence="1">
    <location>
        <position position="1"/>
    </location>
</feature>
<feature type="non-terminal residue" evidence="1">
    <location>
        <position position="47"/>
    </location>
</feature>
<dbReference type="OrthoDB" id="1716625at2759"/>
<evidence type="ECO:0000313" key="2">
    <source>
        <dbReference type="Proteomes" id="UP000265618"/>
    </source>
</evidence>
<reference evidence="1 2" key="1">
    <citation type="journal article" date="2018" name="PLoS ONE">
        <title>The draft genome of Kipferlia bialata reveals reductive genome evolution in fornicate parasites.</title>
        <authorList>
            <person name="Tanifuji G."/>
            <person name="Takabayashi S."/>
            <person name="Kume K."/>
            <person name="Takagi M."/>
            <person name="Nakayama T."/>
            <person name="Kamikawa R."/>
            <person name="Inagaki Y."/>
            <person name="Hashimoto T."/>
        </authorList>
    </citation>
    <scope>NUCLEOTIDE SEQUENCE [LARGE SCALE GENOMIC DNA]</scope>
    <source>
        <strain evidence="1">NY0173</strain>
    </source>
</reference>
<dbReference type="AlphaFoldDB" id="A0A9K3DET9"/>
<evidence type="ECO:0000313" key="1">
    <source>
        <dbReference type="EMBL" id="GIQ92738.1"/>
    </source>
</evidence>
<gene>
    <name evidence="1" type="ORF">KIPB_016680</name>
</gene>
<organism evidence="1 2">
    <name type="scientific">Kipferlia bialata</name>
    <dbReference type="NCBI Taxonomy" id="797122"/>
    <lineage>
        <taxon>Eukaryota</taxon>
        <taxon>Metamonada</taxon>
        <taxon>Carpediemonas-like organisms</taxon>
        <taxon>Kipferlia</taxon>
    </lineage>
</organism>
<dbReference type="Proteomes" id="UP000265618">
    <property type="component" value="Unassembled WGS sequence"/>
</dbReference>
<comment type="caution">
    <text evidence="1">The sequence shown here is derived from an EMBL/GenBank/DDBJ whole genome shotgun (WGS) entry which is preliminary data.</text>
</comment>
<accession>A0A9K3DET9</accession>
<sequence length="47" mass="5085">VSYGFDVNGVISSLGHSCDLILVFLDPHGQSLCQRTLDVIHTLTILS</sequence>
<proteinExistence type="predicted"/>
<dbReference type="EMBL" id="BDIP01010416">
    <property type="protein sequence ID" value="GIQ92738.1"/>
    <property type="molecule type" value="Genomic_DNA"/>
</dbReference>
<keyword evidence="2" id="KW-1185">Reference proteome</keyword>
<name>A0A9K3DET9_9EUKA</name>
<protein>
    <submittedName>
        <fullName evidence="1">Uncharacterized protein</fullName>
    </submittedName>
</protein>